<reference evidence="2" key="2">
    <citation type="submission" date="2019-07" db="EMBL/GenBank/DDBJ databases">
        <authorList>
            <person name="Seetharam A."/>
            <person name="Woodhouse M."/>
            <person name="Cannon E."/>
        </authorList>
    </citation>
    <scope>NUCLEOTIDE SEQUENCE [LARGE SCALE GENOMIC DNA]</scope>
    <source>
        <strain evidence="2">cv. B73</strain>
    </source>
</reference>
<dbReference type="InParanoid" id="A0A804NY22"/>
<keyword evidence="3" id="KW-1185">Reference proteome</keyword>
<feature type="compositionally biased region" description="Basic and acidic residues" evidence="1">
    <location>
        <begin position="33"/>
        <end position="43"/>
    </location>
</feature>
<feature type="compositionally biased region" description="Basic residues" evidence="1">
    <location>
        <begin position="85"/>
        <end position="101"/>
    </location>
</feature>
<dbReference type="Proteomes" id="UP000007305">
    <property type="component" value="Chromosome 4"/>
</dbReference>
<dbReference type="Gramene" id="Zm00001eb194890_T001">
    <property type="protein sequence ID" value="Zm00001eb194890_P001"/>
    <property type="gene ID" value="Zm00001eb194890"/>
</dbReference>
<feature type="compositionally biased region" description="Basic and acidic residues" evidence="1">
    <location>
        <begin position="75"/>
        <end position="84"/>
    </location>
</feature>
<dbReference type="EnsemblPlants" id="Zm00001eb194890_T001">
    <property type="protein sequence ID" value="Zm00001eb194890_P001"/>
    <property type="gene ID" value="Zm00001eb194890"/>
</dbReference>
<feature type="region of interest" description="Disordered" evidence="1">
    <location>
        <begin position="1"/>
        <end position="115"/>
    </location>
</feature>
<proteinExistence type="predicted"/>
<name>A0A804NY22_MAIZE</name>
<evidence type="ECO:0000313" key="3">
    <source>
        <dbReference type="Proteomes" id="UP000007305"/>
    </source>
</evidence>
<evidence type="ECO:0000256" key="1">
    <source>
        <dbReference type="SAM" id="MobiDB-lite"/>
    </source>
</evidence>
<feature type="compositionally biased region" description="Basic and acidic residues" evidence="1">
    <location>
        <begin position="1"/>
        <end position="18"/>
    </location>
</feature>
<accession>A0A804NY22</accession>
<sequence>MVYRKAVERLSSESDGRPSDPGAGHILAGALRRQPDRQPHGVHQDGAVQGRREGGGVDLQGGQGHRVRRGGGRQGEGRERDKGRGARRHKAGHHAPRRAPRRVHEPRPLQARRAG</sequence>
<organism evidence="2 3">
    <name type="scientific">Zea mays</name>
    <name type="common">Maize</name>
    <dbReference type="NCBI Taxonomy" id="4577"/>
    <lineage>
        <taxon>Eukaryota</taxon>
        <taxon>Viridiplantae</taxon>
        <taxon>Streptophyta</taxon>
        <taxon>Embryophyta</taxon>
        <taxon>Tracheophyta</taxon>
        <taxon>Spermatophyta</taxon>
        <taxon>Magnoliopsida</taxon>
        <taxon>Liliopsida</taxon>
        <taxon>Poales</taxon>
        <taxon>Poaceae</taxon>
        <taxon>PACMAD clade</taxon>
        <taxon>Panicoideae</taxon>
        <taxon>Andropogonodae</taxon>
        <taxon>Andropogoneae</taxon>
        <taxon>Tripsacinae</taxon>
        <taxon>Zea</taxon>
    </lineage>
</organism>
<reference evidence="2" key="3">
    <citation type="submission" date="2021-05" db="UniProtKB">
        <authorList>
            <consortium name="EnsemblPlants"/>
        </authorList>
    </citation>
    <scope>IDENTIFICATION</scope>
    <source>
        <strain evidence="2">cv. B73</strain>
    </source>
</reference>
<reference evidence="3" key="1">
    <citation type="journal article" date="2009" name="Science">
        <title>The B73 maize genome: complexity, diversity, and dynamics.</title>
        <authorList>
            <person name="Schnable P.S."/>
            <person name="Ware D."/>
            <person name="Fulton R.S."/>
            <person name="Stein J.C."/>
            <person name="Wei F."/>
            <person name="Pasternak S."/>
            <person name="Liang C."/>
            <person name="Zhang J."/>
            <person name="Fulton L."/>
            <person name="Graves T.A."/>
            <person name="Minx P."/>
            <person name="Reily A.D."/>
            <person name="Courtney L."/>
            <person name="Kruchowski S.S."/>
            <person name="Tomlinson C."/>
            <person name="Strong C."/>
            <person name="Delehaunty K."/>
            <person name="Fronick C."/>
            <person name="Courtney B."/>
            <person name="Rock S.M."/>
            <person name="Belter E."/>
            <person name="Du F."/>
            <person name="Kim K."/>
            <person name="Abbott R.M."/>
            <person name="Cotton M."/>
            <person name="Levy A."/>
            <person name="Marchetto P."/>
            <person name="Ochoa K."/>
            <person name="Jackson S.M."/>
            <person name="Gillam B."/>
            <person name="Chen W."/>
            <person name="Yan L."/>
            <person name="Higginbotham J."/>
            <person name="Cardenas M."/>
            <person name="Waligorski J."/>
            <person name="Applebaum E."/>
            <person name="Phelps L."/>
            <person name="Falcone J."/>
            <person name="Kanchi K."/>
            <person name="Thane T."/>
            <person name="Scimone A."/>
            <person name="Thane N."/>
            <person name="Henke J."/>
            <person name="Wang T."/>
            <person name="Ruppert J."/>
            <person name="Shah N."/>
            <person name="Rotter K."/>
            <person name="Hodges J."/>
            <person name="Ingenthron E."/>
            <person name="Cordes M."/>
            <person name="Kohlberg S."/>
            <person name="Sgro J."/>
            <person name="Delgado B."/>
            <person name="Mead K."/>
            <person name="Chinwalla A."/>
            <person name="Leonard S."/>
            <person name="Crouse K."/>
            <person name="Collura K."/>
            <person name="Kudrna D."/>
            <person name="Currie J."/>
            <person name="He R."/>
            <person name="Angelova A."/>
            <person name="Rajasekar S."/>
            <person name="Mueller T."/>
            <person name="Lomeli R."/>
            <person name="Scara G."/>
            <person name="Ko A."/>
            <person name="Delaney K."/>
            <person name="Wissotski M."/>
            <person name="Lopez G."/>
            <person name="Campos D."/>
            <person name="Braidotti M."/>
            <person name="Ashley E."/>
            <person name="Golser W."/>
            <person name="Kim H."/>
            <person name="Lee S."/>
            <person name="Lin J."/>
            <person name="Dujmic Z."/>
            <person name="Kim W."/>
            <person name="Talag J."/>
            <person name="Zuccolo A."/>
            <person name="Fan C."/>
            <person name="Sebastian A."/>
            <person name="Kramer M."/>
            <person name="Spiegel L."/>
            <person name="Nascimento L."/>
            <person name="Zutavern T."/>
            <person name="Miller B."/>
            <person name="Ambroise C."/>
            <person name="Muller S."/>
            <person name="Spooner W."/>
            <person name="Narechania A."/>
            <person name="Ren L."/>
            <person name="Wei S."/>
            <person name="Kumari S."/>
            <person name="Faga B."/>
            <person name="Levy M.J."/>
            <person name="McMahan L."/>
            <person name="Van Buren P."/>
            <person name="Vaughn M.W."/>
            <person name="Ying K."/>
            <person name="Yeh C.-T."/>
            <person name="Emrich S.J."/>
            <person name="Jia Y."/>
            <person name="Kalyanaraman A."/>
            <person name="Hsia A.-P."/>
            <person name="Barbazuk W.B."/>
            <person name="Baucom R.S."/>
            <person name="Brutnell T.P."/>
            <person name="Carpita N.C."/>
            <person name="Chaparro C."/>
            <person name="Chia J.-M."/>
            <person name="Deragon J.-M."/>
            <person name="Estill J.C."/>
            <person name="Fu Y."/>
            <person name="Jeddeloh J.A."/>
            <person name="Han Y."/>
            <person name="Lee H."/>
            <person name="Li P."/>
            <person name="Lisch D.R."/>
            <person name="Liu S."/>
            <person name="Liu Z."/>
            <person name="Nagel D.H."/>
            <person name="McCann M.C."/>
            <person name="SanMiguel P."/>
            <person name="Myers A.M."/>
            <person name="Nettleton D."/>
            <person name="Nguyen J."/>
            <person name="Penning B.W."/>
            <person name="Ponnala L."/>
            <person name="Schneider K.L."/>
            <person name="Schwartz D.C."/>
            <person name="Sharma A."/>
            <person name="Soderlund C."/>
            <person name="Springer N.M."/>
            <person name="Sun Q."/>
            <person name="Wang H."/>
            <person name="Waterman M."/>
            <person name="Westerman R."/>
            <person name="Wolfgruber T.K."/>
            <person name="Yang L."/>
            <person name="Yu Y."/>
            <person name="Zhang L."/>
            <person name="Zhou S."/>
            <person name="Zhu Q."/>
            <person name="Bennetzen J.L."/>
            <person name="Dawe R.K."/>
            <person name="Jiang J."/>
            <person name="Jiang N."/>
            <person name="Presting G.G."/>
            <person name="Wessler S.R."/>
            <person name="Aluru S."/>
            <person name="Martienssen R.A."/>
            <person name="Clifton S.W."/>
            <person name="McCombie W.R."/>
            <person name="Wing R.A."/>
            <person name="Wilson R.K."/>
        </authorList>
    </citation>
    <scope>NUCLEOTIDE SEQUENCE [LARGE SCALE GENOMIC DNA]</scope>
    <source>
        <strain evidence="3">cv. B73</strain>
    </source>
</reference>
<dbReference type="AlphaFoldDB" id="A0A804NY22"/>
<protein>
    <submittedName>
        <fullName evidence="2">Uncharacterized protein</fullName>
    </submittedName>
</protein>
<evidence type="ECO:0000313" key="2">
    <source>
        <dbReference type="EnsemblPlants" id="Zm00001eb194890_P001"/>
    </source>
</evidence>